<sequence length="78" mass="8475">MQTKKTNPALQKLEAEITLLTYSPDWIHIYTDGSAFKAKVNAGYGIYACFPDGTSRKSYGACGETCSNYEAEAIGISN</sequence>
<proteinExistence type="predicted"/>
<dbReference type="Gene3D" id="3.30.420.10">
    <property type="entry name" value="Ribonuclease H-like superfamily/Ribonuclease H"/>
    <property type="match status" value="1"/>
</dbReference>
<dbReference type="GO" id="GO:0003676">
    <property type="term" value="F:nucleic acid binding"/>
    <property type="evidence" value="ECO:0007669"/>
    <property type="project" value="InterPro"/>
</dbReference>
<dbReference type="EMBL" id="BMAT01003775">
    <property type="protein sequence ID" value="GFR61989.1"/>
    <property type="molecule type" value="Genomic_DNA"/>
</dbReference>
<accession>A0AAV4EMY6</accession>
<protein>
    <recommendedName>
        <fullName evidence="3">RNase H type-1 domain-containing protein</fullName>
    </recommendedName>
</protein>
<comment type="caution">
    <text evidence="1">The sequence shown here is derived from an EMBL/GenBank/DDBJ whole genome shotgun (WGS) entry which is preliminary data.</text>
</comment>
<dbReference type="InterPro" id="IPR036397">
    <property type="entry name" value="RNaseH_sf"/>
</dbReference>
<name>A0AAV4EMY6_9GAST</name>
<organism evidence="1 2">
    <name type="scientific">Elysia marginata</name>
    <dbReference type="NCBI Taxonomy" id="1093978"/>
    <lineage>
        <taxon>Eukaryota</taxon>
        <taxon>Metazoa</taxon>
        <taxon>Spiralia</taxon>
        <taxon>Lophotrochozoa</taxon>
        <taxon>Mollusca</taxon>
        <taxon>Gastropoda</taxon>
        <taxon>Heterobranchia</taxon>
        <taxon>Euthyneura</taxon>
        <taxon>Panpulmonata</taxon>
        <taxon>Sacoglossa</taxon>
        <taxon>Placobranchoidea</taxon>
        <taxon>Plakobranchidae</taxon>
        <taxon>Elysia</taxon>
    </lineage>
</organism>
<evidence type="ECO:0000313" key="2">
    <source>
        <dbReference type="Proteomes" id="UP000762676"/>
    </source>
</evidence>
<reference evidence="1 2" key="1">
    <citation type="journal article" date="2021" name="Elife">
        <title>Chloroplast acquisition without the gene transfer in kleptoplastic sea slugs, Plakobranchus ocellatus.</title>
        <authorList>
            <person name="Maeda T."/>
            <person name="Takahashi S."/>
            <person name="Yoshida T."/>
            <person name="Shimamura S."/>
            <person name="Takaki Y."/>
            <person name="Nagai Y."/>
            <person name="Toyoda A."/>
            <person name="Suzuki Y."/>
            <person name="Arimoto A."/>
            <person name="Ishii H."/>
            <person name="Satoh N."/>
            <person name="Nishiyama T."/>
            <person name="Hasebe M."/>
            <person name="Maruyama T."/>
            <person name="Minagawa J."/>
            <person name="Obokata J."/>
            <person name="Shigenobu S."/>
        </authorList>
    </citation>
    <scope>NUCLEOTIDE SEQUENCE [LARGE SCALE GENOMIC DNA]</scope>
</reference>
<dbReference type="Proteomes" id="UP000762676">
    <property type="component" value="Unassembled WGS sequence"/>
</dbReference>
<dbReference type="SUPFAM" id="SSF53098">
    <property type="entry name" value="Ribonuclease H-like"/>
    <property type="match status" value="1"/>
</dbReference>
<dbReference type="AlphaFoldDB" id="A0AAV4EMY6"/>
<evidence type="ECO:0000313" key="1">
    <source>
        <dbReference type="EMBL" id="GFR61989.1"/>
    </source>
</evidence>
<gene>
    <name evidence="1" type="ORF">ElyMa_001860000</name>
</gene>
<evidence type="ECO:0008006" key="3">
    <source>
        <dbReference type="Google" id="ProtNLM"/>
    </source>
</evidence>
<dbReference type="InterPro" id="IPR012337">
    <property type="entry name" value="RNaseH-like_sf"/>
</dbReference>
<keyword evidence="2" id="KW-1185">Reference proteome</keyword>